<dbReference type="EMBL" id="JBHUIX010000004">
    <property type="protein sequence ID" value="MFD2173362.1"/>
    <property type="molecule type" value="Genomic_DNA"/>
</dbReference>
<evidence type="ECO:0000313" key="3">
    <source>
        <dbReference type="Proteomes" id="UP001597413"/>
    </source>
</evidence>
<gene>
    <name evidence="2" type="ORF">ACFSM0_04560</name>
</gene>
<evidence type="ECO:0000313" key="2">
    <source>
        <dbReference type="EMBL" id="MFD2173362.1"/>
    </source>
</evidence>
<keyword evidence="1" id="KW-0472">Membrane</keyword>
<organism evidence="2 3">
    <name type="scientific">Rhodobacter lacus</name>
    <dbReference type="NCBI Taxonomy" id="1641972"/>
    <lineage>
        <taxon>Bacteria</taxon>
        <taxon>Pseudomonadati</taxon>
        <taxon>Pseudomonadota</taxon>
        <taxon>Alphaproteobacteria</taxon>
        <taxon>Rhodobacterales</taxon>
        <taxon>Rhodobacter group</taxon>
        <taxon>Rhodobacter</taxon>
    </lineage>
</organism>
<proteinExistence type="predicted"/>
<accession>A0ABW5A544</accession>
<sequence length="91" mass="9307">MRDFFIRALDVIVGVLVVISTIGVALSGIIVLIAPAGLVPQGQGGFFPALAIWISGGLTVMITGGSLFLGLGIYDNTHRAAKALETLAAKA</sequence>
<evidence type="ECO:0000256" key="1">
    <source>
        <dbReference type="SAM" id="Phobius"/>
    </source>
</evidence>
<comment type="caution">
    <text evidence="2">The sequence shown here is derived from an EMBL/GenBank/DDBJ whole genome shotgun (WGS) entry which is preliminary data.</text>
</comment>
<dbReference type="Proteomes" id="UP001597413">
    <property type="component" value="Unassembled WGS sequence"/>
</dbReference>
<feature type="transmembrane region" description="Helical" evidence="1">
    <location>
        <begin position="12"/>
        <end position="38"/>
    </location>
</feature>
<keyword evidence="1" id="KW-1133">Transmembrane helix</keyword>
<reference evidence="3" key="1">
    <citation type="journal article" date="2019" name="Int. J. Syst. Evol. Microbiol.">
        <title>The Global Catalogue of Microorganisms (GCM) 10K type strain sequencing project: providing services to taxonomists for standard genome sequencing and annotation.</title>
        <authorList>
            <consortium name="The Broad Institute Genomics Platform"/>
            <consortium name="The Broad Institute Genome Sequencing Center for Infectious Disease"/>
            <person name="Wu L."/>
            <person name="Ma J."/>
        </authorList>
    </citation>
    <scope>NUCLEOTIDE SEQUENCE [LARGE SCALE GENOMIC DNA]</scope>
    <source>
        <strain evidence="3">CCUG 55131</strain>
    </source>
</reference>
<protein>
    <submittedName>
        <fullName evidence="2">Uncharacterized protein</fullName>
    </submittedName>
</protein>
<keyword evidence="3" id="KW-1185">Reference proteome</keyword>
<dbReference type="RefSeq" id="WP_377387768.1">
    <property type="nucleotide sequence ID" value="NZ_JBHUIX010000004.1"/>
</dbReference>
<name>A0ABW5A544_9RHOB</name>
<feature type="transmembrane region" description="Helical" evidence="1">
    <location>
        <begin position="50"/>
        <end position="74"/>
    </location>
</feature>
<keyword evidence="1" id="KW-0812">Transmembrane</keyword>